<dbReference type="Gramene" id="scaffold_105649.1">
    <property type="protein sequence ID" value="scaffold_105649.1"/>
    <property type="gene ID" value="scaffold_105649.1"/>
</dbReference>
<gene>
    <name evidence="2" type="ORF">ARALYDRAFT_892855</name>
</gene>
<evidence type="ECO:0000313" key="2">
    <source>
        <dbReference type="EMBL" id="EFH70919.1"/>
    </source>
</evidence>
<protein>
    <submittedName>
        <fullName evidence="2">Predicted protein</fullName>
    </submittedName>
</protein>
<reference evidence="3" key="1">
    <citation type="journal article" date="2011" name="Nat. Genet.">
        <title>The Arabidopsis lyrata genome sequence and the basis of rapid genome size change.</title>
        <authorList>
            <person name="Hu T.T."/>
            <person name="Pattyn P."/>
            <person name="Bakker E.G."/>
            <person name="Cao J."/>
            <person name="Cheng J.-F."/>
            <person name="Clark R.M."/>
            <person name="Fahlgren N."/>
            <person name="Fawcett J.A."/>
            <person name="Grimwood J."/>
            <person name="Gundlach H."/>
            <person name="Haberer G."/>
            <person name="Hollister J.D."/>
            <person name="Ossowski S."/>
            <person name="Ottilar R.P."/>
            <person name="Salamov A.A."/>
            <person name="Schneeberger K."/>
            <person name="Spannagl M."/>
            <person name="Wang X."/>
            <person name="Yang L."/>
            <person name="Nasrallah M.E."/>
            <person name="Bergelson J."/>
            <person name="Carrington J.C."/>
            <person name="Gaut B.S."/>
            <person name="Schmutz J."/>
            <person name="Mayer K.F.X."/>
            <person name="Van de Peer Y."/>
            <person name="Grigoriev I.V."/>
            <person name="Nordborg M."/>
            <person name="Weigel D."/>
            <person name="Guo Y.-L."/>
        </authorList>
    </citation>
    <scope>NUCLEOTIDE SEQUENCE [LARGE SCALE GENOMIC DNA]</scope>
    <source>
        <strain evidence="3">cv. MN47</strain>
    </source>
</reference>
<dbReference type="Proteomes" id="UP000008694">
    <property type="component" value="Unassembled WGS sequence"/>
</dbReference>
<evidence type="ECO:0000313" key="3">
    <source>
        <dbReference type="Proteomes" id="UP000008694"/>
    </source>
</evidence>
<keyword evidence="3" id="KW-1185">Reference proteome</keyword>
<evidence type="ECO:0000256" key="1">
    <source>
        <dbReference type="SAM" id="MobiDB-lite"/>
    </source>
</evidence>
<organism evidence="3">
    <name type="scientific">Arabidopsis lyrata subsp. lyrata</name>
    <name type="common">Lyre-leaved rock-cress</name>
    <dbReference type="NCBI Taxonomy" id="81972"/>
    <lineage>
        <taxon>Eukaryota</taxon>
        <taxon>Viridiplantae</taxon>
        <taxon>Streptophyta</taxon>
        <taxon>Embryophyta</taxon>
        <taxon>Tracheophyta</taxon>
        <taxon>Spermatophyta</taxon>
        <taxon>Magnoliopsida</taxon>
        <taxon>eudicotyledons</taxon>
        <taxon>Gunneridae</taxon>
        <taxon>Pentapetalae</taxon>
        <taxon>rosids</taxon>
        <taxon>malvids</taxon>
        <taxon>Brassicales</taxon>
        <taxon>Brassicaceae</taxon>
        <taxon>Camelineae</taxon>
        <taxon>Arabidopsis</taxon>
    </lineage>
</organism>
<accession>D7KB51</accession>
<proteinExistence type="predicted"/>
<sequence>MTPFLSNGDFSGRSSNFSSPFPSPNQSVFSVKRIVLFVDYFRPFSSFAFNRIIIEAILKPIINLLEL</sequence>
<feature type="region of interest" description="Disordered" evidence="1">
    <location>
        <begin position="1"/>
        <end position="26"/>
    </location>
</feature>
<dbReference type="HOGENOM" id="CLU_2815855_0_0_1"/>
<dbReference type="AlphaFoldDB" id="D7KB51"/>
<name>D7KB51_ARALL</name>
<dbReference type="EMBL" id="GL348713">
    <property type="protein sequence ID" value="EFH70919.1"/>
    <property type="molecule type" value="Genomic_DNA"/>
</dbReference>